<name>A0A2G9HLR3_9LAMI</name>
<evidence type="ECO:0000313" key="2">
    <source>
        <dbReference type="EMBL" id="PIN18462.1"/>
    </source>
</evidence>
<dbReference type="PANTHER" id="PTHR36071:SF1">
    <property type="entry name" value="DNA DOUBLE-STRAND BREAK REPAIR PROTEIN"/>
    <property type="match status" value="1"/>
</dbReference>
<keyword evidence="3" id="KW-1185">Reference proteome</keyword>
<dbReference type="Proteomes" id="UP000231279">
    <property type="component" value="Unassembled WGS sequence"/>
</dbReference>
<dbReference type="STRING" id="429701.A0A2G9HLR3"/>
<reference evidence="3" key="1">
    <citation type="journal article" date="2018" name="Gigascience">
        <title>Genome assembly of the Pink Ipe (Handroanthus impetiginosus, Bignoniaceae), a highly valued, ecologically keystone Neotropical timber forest tree.</title>
        <authorList>
            <person name="Silva-Junior O.B."/>
            <person name="Grattapaglia D."/>
            <person name="Novaes E."/>
            <person name="Collevatti R.G."/>
        </authorList>
    </citation>
    <scope>NUCLEOTIDE SEQUENCE [LARGE SCALE GENOMIC DNA]</scope>
    <source>
        <strain evidence="3">cv. UFG-1</strain>
    </source>
</reference>
<protein>
    <submittedName>
        <fullName evidence="2">Uncharacterized protein</fullName>
    </submittedName>
</protein>
<dbReference type="EMBL" id="NKXS01001459">
    <property type="protein sequence ID" value="PIN18462.1"/>
    <property type="molecule type" value="Genomic_DNA"/>
</dbReference>
<evidence type="ECO:0000313" key="3">
    <source>
        <dbReference type="Proteomes" id="UP000231279"/>
    </source>
</evidence>
<gene>
    <name evidence="2" type="ORF">CDL12_08872</name>
</gene>
<proteinExistence type="predicted"/>
<accession>A0A2G9HLR3</accession>
<dbReference type="OrthoDB" id="767974at2759"/>
<comment type="caution">
    <text evidence="2">The sequence shown here is derived from an EMBL/GenBank/DDBJ whole genome shotgun (WGS) entry which is preliminary data.</text>
</comment>
<evidence type="ECO:0000256" key="1">
    <source>
        <dbReference type="SAM" id="MobiDB-lite"/>
    </source>
</evidence>
<organism evidence="2 3">
    <name type="scientific">Handroanthus impetiginosus</name>
    <dbReference type="NCBI Taxonomy" id="429701"/>
    <lineage>
        <taxon>Eukaryota</taxon>
        <taxon>Viridiplantae</taxon>
        <taxon>Streptophyta</taxon>
        <taxon>Embryophyta</taxon>
        <taxon>Tracheophyta</taxon>
        <taxon>Spermatophyta</taxon>
        <taxon>Magnoliopsida</taxon>
        <taxon>eudicotyledons</taxon>
        <taxon>Gunneridae</taxon>
        <taxon>Pentapetalae</taxon>
        <taxon>asterids</taxon>
        <taxon>lamiids</taxon>
        <taxon>Lamiales</taxon>
        <taxon>Bignoniaceae</taxon>
        <taxon>Crescentiina</taxon>
        <taxon>Tabebuia alliance</taxon>
        <taxon>Handroanthus</taxon>
    </lineage>
</organism>
<feature type="region of interest" description="Disordered" evidence="1">
    <location>
        <begin position="233"/>
        <end position="252"/>
    </location>
</feature>
<sequence length="368" mass="41295">MCMEMLSNLGEVGEPAEELVGALGVAGLTLKLIMNRPAVMDFRKFSPEIEVLQSDIAKAIHLLDDSKRVSFIELKRLQSLLDPECMLSDRSLRMAVRNLLTEYLYECSDMDKVPDYLVAILDIINGRAQPPSCRKQSSSKIHSSAQELMGEVIQKEVEYILNVSGQAKEVVLDFLPEHEFDEDFARAYLEDVKGGDTVYISDKEDEDIDDEQVGDISQHYEFHSYNSCGQSESIGETIPADQSHLSTSDEDRCSTLLSPDSRLNIPLDSMHISETVEESSTFSKRSRSGNQYLDIQEACDVTSMLAYCSVGHMLYKLANIEGIELYQGDRSYLRHYPSVPEDSEGNWENVLENFSALHLLISCGSAYP</sequence>
<dbReference type="AlphaFoldDB" id="A0A2G9HLR3"/>
<dbReference type="PANTHER" id="PTHR36071">
    <property type="entry name" value="DNA DOUBLE-STRAND BREAK REPAIR PROTEIN"/>
    <property type="match status" value="1"/>
</dbReference>